<accession>A0ABR1T301</accession>
<feature type="region of interest" description="Disordered" evidence="2">
    <location>
        <begin position="1"/>
        <end position="23"/>
    </location>
</feature>
<name>A0ABR1T301_9PEZI</name>
<keyword evidence="4" id="KW-1185">Reference proteome</keyword>
<comment type="caution">
    <text evidence="3">The sequence shown here is derived from an EMBL/GenBank/DDBJ whole genome shotgun (WGS) entry which is preliminary data.</text>
</comment>
<feature type="coiled-coil region" evidence="1">
    <location>
        <begin position="69"/>
        <end position="159"/>
    </location>
</feature>
<protein>
    <submittedName>
        <fullName evidence="3">Uncharacterized protein</fullName>
    </submittedName>
</protein>
<proteinExistence type="predicted"/>
<dbReference type="RefSeq" id="XP_066708506.1">
    <property type="nucleotide sequence ID" value="XM_066865377.1"/>
</dbReference>
<dbReference type="EMBL" id="JAQQWL010000015">
    <property type="protein sequence ID" value="KAK8040961.1"/>
    <property type="molecule type" value="Genomic_DNA"/>
</dbReference>
<evidence type="ECO:0000256" key="2">
    <source>
        <dbReference type="SAM" id="MobiDB-lite"/>
    </source>
</evidence>
<keyword evidence="1" id="KW-0175">Coiled coil</keyword>
<dbReference type="Proteomes" id="UP001480595">
    <property type="component" value="Unassembled WGS sequence"/>
</dbReference>
<organism evidence="3 4">
    <name type="scientific">Apiospora phragmitis</name>
    <dbReference type="NCBI Taxonomy" id="2905665"/>
    <lineage>
        <taxon>Eukaryota</taxon>
        <taxon>Fungi</taxon>
        <taxon>Dikarya</taxon>
        <taxon>Ascomycota</taxon>
        <taxon>Pezizomycotina</taxon>
        <taxon>Sordariomycetes</taxon>
        <taxon>Xylariomycetidae</taxon>
        <taxon>Amphisphaeriales</taxon>
        <taxon>Apiosporaceae</taxon>
        <taxon>Apiospora</taxon>
    </lineage>
</organism>
<evidence type="ECO:0000313" key="3">
    <source>
        <dbReference type="EMBL" id="KAK8040961.1"/>
    </source>
</evidence>
<evidence type="ECO:0000256" key="1">
    <source>
        <dbReference type="SAM" id="Coils"/>
    </source>
</evidence>
<reference evidence="3 4" key="1">
    <citation type="submission" date="2023-01" db="EMBL/GenBank/DDBJ databases">
        <title>Analysis of 21 Apiospora genomes using comparative genomics revels a genus with tremendous synthesis potential of carbohydrate active enzymes and secondary metabolites.</title>
        <authorList>
            <person name="Sorensen T."/>
        </authorList>
    </citation>
    <scope>NUCLEOTIDE SEQUENCE [LARGE SCALE GENOMIC DNA]</scope>
    <source>
        <strain evidence="3 4">CBS 135458</strain>
    </source>
</reference>
<sequence>MPPKRKASGSPVPSTHAPSTKFGDLPSIEEALAIVRRDFDRSDYDGAFRRIEFLLHRRDLEIIYGDDIMNQLHDEITKLQNRQTEATREVQELQEQNTGLQRELSKKKLLRDGCMAEIKSSIRRESLVRHDVAKVRRENEQKTERMDKAREMALSLAKEIEACKDATKNLHSAVSGVVVSNTAVDVGRANSSETLPSYLLDRDIAQKIVDHYEQRVTRSVEDICNYLAHVEPETRD</sequence>
<dbReference type="GeneID" id="92098440"/>
<evidence type="ECO:0000313" key="4">
    <source>
        <dbReference type="Proteomes" id="UP001480595"/>
    </source>
</evidence>
<gene>
    <name evidence="3" type="ORF">PG994_013968</name>
</gene>